<protein>
    <submittedName>
        <fullName evidence="2">Uncharacterized protein</fullName>
    </submittedName>
</protein>
<evidence type="ECO:0000313" key="3">
    <source>
        <dbReference type="Proteomes" id="UP000005156"/>
    </source>
</evidence>
<dbReference type="Proteomes" id="UP000005156">
    <property type="component" value="Unassembled WGS sequence"/>
</dbReference>
<dbReference type="AlphaFoldDB" id="F3QNI4"/>
<dbReference type="EMBL" id="AFBP01000095">
    <property type="protein sequence ID" value="EGG50757.1"/>
    <property type="molecule type" value="Genomic_DNA"/>
</dbReference>
<comment type="caution">
    <text evidence="2">The sequence shown here is derived from an EMBL/GenBank/DDBJ whole genome shotgun (WGS) entry which is preliminary data.</text>
</comment>
<organism evidence="2 3">
    <name type="scientific">Parasutterella excrementihominis YIT 11859</name>
    <dbReference type="NCBI Taxonomy" id="762966"/>
    <lineage>
        <taxon>Bacteria</taxon>
        <taxon>Pseudomonadati</taxon>
        <taxon>Pseudomonadota</taxon>
        <taxon>Betaproteobacteria</taxon>
        <taxon>Burkholderiales</taxon>
        <taxon>Sutterellaceae</taxon>
        <taxon>Parasutterella</taxon>
    </lineage>
</organism>
<dbReference type="HOGENOM" id="CLU_2495067_0_0_4"/>
<evidence type="ECO:0000256" key="1">
    <source>
        <dbReference type="SAM" id="MobiDB-lite"/>
    </source>
</evidence>
<proteinExistence type="predicted"/>
<name>F3QNI4_9BURK</name>
<gene>
    <name evidence="2" type="ORF">HMPREF9439_02520</name>
</gene>
<sequence>MGFHFKKAQFKNLEKSDGTGADDDGISFNRIVHLYFFSQFITLDLKKLILTIFSLNERALSPKKVTFDNDSANGRPPAFDAGNQND</sequence>
<keyword evidence="3" id="KW-1185">Reference proteome</keyword>
<feature type="region of interest" description="Disordered" evidence="1">
    <location>
        <begin position="65"/>
        <end position="86"/>
    </location>
</feature>
<evidence type="ECO:0000313" key="2">
    <source>
        <dbReference type="EMBL" id="EGG50757.1"/>
    </source>
</evidence>
<accession>F3QNI4</accession>
<reference evidence="2 3" key="1">
    <citation type="submission" date="2011-02" db="EMBL/GenBank/DDBJ databases">
        <authorList>
            <person name="Weinstock G."/>
            <person name="Sodergren E."/>
            <person name="Clifton S."/>
            <person name="Fulton L."/>
            <person name="Fulton B."/>
            <person name="Courtney L."/>
            <person name="Fronick C."/>
            <person name="Harrison M."/>
            <person name="Strong C."/>
            <person name="Farmer C."/>
            <person name="Delahaunty K."/>
            <person name="Markovic C."/>
            <person name="Hall O."/>
            <person name="Minx P."/>
            <person name="Tomlinson C."/>
            <person name="Mitreva M."/>
            <person name="Hou S."/>
            <person name="Chen J."/>
            <person name="Wollam A."/>
            <person name="Pepin K.H."/>
            <person name="Johnson M."/>
            <person name="Bhonagiri V."/>
            <person name="Zhang X."/>
            <person name="Suruliraj S."/>
            <person name="Warren W."/>
            <person name="Chinwalla A."/>
            <person name="Mardis E.R."/>
            <person name="Wilson R.K."/>
        </authorList>
    </citation>
    <scope>NUCLEOTIDE SEQUENCE [LARGE SCALE GENOMIC DNA]</scope>
    <source>
        <strain evidence="2 3">YIT 11859</strain>
    </source>
</reference>